<proteinExistence type="predicted"/>
<reference evidence="1 2" key="1">
    <citation type="submission" date="2018-12" db="EMBL/GenBank/DDBJ databases">
        <authorList>
            <consortium name="Pathogen Informatics"/>
        </authorList>
    </citation>
    <scope>NUCLEOTIDE SEQUENCE [LARGE SCALE GENOMIC DNA]</scope>
    <source>
        <strain evidence="1 2">NCTC9428</strain>
    </source>
</reference>
<dbReference type="SUPFAM" id="SSF54593">
    <property type="entry name" value="Glyoxalase/Bleomycin resistance protein/Dihydroxybiphenyl dioxygenase"/>
    <property type="match status" value="1"/>
</dbReference>
<dbReference type="InterPro" id="IPR029068">
    <property type="entry name" value="Glyas_Bleomycin-R_OHBP_Dase"/>
</dbReference>
<evidence type="ECO:0000313" key="2">
    <source>
        <dbReference type="Proteomes" id="UP000281909"/>
    </source>
</evidence>
<dbReference type="PANTHER" id="PTHR35006">
    <property type="entry name" value="GLYOXALASE FAMILY PROTEIN (AFU_ORTHOLOGUE AFUA_5G14830)"/>
    <property type="match status" value="1"/>
</dbReference>
<accession>A0A3S4P7V1</accession>
<dbReference type="Gene3D" id="3.10.180.10">
    <property type="entry name" value="2,3-Dihydroxybiphenyl 1,2-Dioxygenase, domain 1"/>
    <property type="match status" value="1"/>
</dbReference>
<keyword evidence="1" id="KW-0223">Dioxygenase</keyword>
<dbReference type="Proteomes" id="UP000281909">
    <property type="component" value="Chromosome"/>
</dbReference>
<sequence>MRWINVREKIMLSYLFIGANDVRASLRFYDAVLAPLGYEKNLLEGHFCFSLSDTSDKSNGPGSIHIAQPFDGEPATVGNGIMPALRAHSCEKVDEAYIAGLNSGGTGEGKPGIRDAYTENFYVAYLRDPVGNKLAVFFKG</sequence>
<dbReference type="PANTHER" id="PTHR35006:SF1">
    <property type="entry name" value="BLL2941 PROTEIN"/>
    <property type="match status" value="1"/>
</dbReference>
<dbReference type="AlphaFoldDB" id="A0A3S4P7V1"/>
<gene>
    <name evidence="1" type="ORF">NCTC9428_02442</name>
</gene>
<keyword evidence="1" id="KW-0560">Oxidoreductase</keyword>
<protein>
    <submittedName>
        <fullName evidence="1">Glyoxalase/bleomycin resistance protein/dioxygenase</fullName>
    </submittedName>
</protein>
<dbReference type="CDD" id="cd07262">
    <property type="entry name" value="VOC_like"/>
    <property type="match status" value="1"/>
</dbReference>
<name>A0A3S4P7V1_PSEFL</name>
<dbReference type="EMBL" id="LR134318">
    <property type="protein sequence ID" value="VEF10829.1"/>
    <property type="molecule type" value="Genomic_DNA"/>
</dbReference>
<dbReference type="GO" id="GO:0051213">
    <property type="term" value="F:dioxygenase activity"/>
    <property type="evidence" value="ECO:0007669"/>
    <property type="project" value="UniProtKB-KW"/>
</dbReference>
<organism evidence="1 2">
    <name type="scientific">Pseudomonas fluorescens</name>
    <dbReference type="NCBI Taxonomy" id="294"/>
    <lineage>
        <taxon>Bacteria</taxon>
        <taxon>Pseudomonadati</taxon>
        <taxon>Pseudomonadota</taxon>
        <taxon>Gammaproteobacteria</taxon>
        <taxon>Pseudomonadales</taxon>
        <taxon>Pseudomonadaceae</taxon>
        <taxon>Pseudomonas</taxon>
    </lineage>
</organism>
<evidence type="ECO:0000313" key="1">
    <source>
        <dbReference type="EMBL" id="VEF10829.1"/>
    </source>
</evidence>